<dbReference type="AlphaFoldDB" id="A0A7R8WE20"/>
<dbReference type="Gene3D" id="1.10.1420.10">
    <property type="match status" value="1"/>
</dbReference>
<dbReference type="SMART" id="SM00534">
    <property type="entry name" value="MUTSac"/>
    <property type="match status" value="1"/>
</dbReference>
<dbReference type="GO" id="GO:0140664">
    <property type="term" value="F:ATP-dependent DNA damage sensor activity"/>
    <property type="evidence" value="ECO:0007669"/>
    <property type="project" value="InterPro"/>
</dbReference>
<dbReference type="Gene3D" id="3.40.50.300">
    <property type="entry name" value="P-loop containing nucleotide triphosphate hydrolases"/>
    <property type="match status" value="3"/>
</dbReference>
<dbReference type="SUPFAM" id="SSF52540">
    <property type="entry name" value="P-loop containing nucleoside triphosphate hydrolases"/>
    <property type="match status" value="2"/>
</dbReference>
<proteinExistence type="predicted"/>
<dbReference type="OrthoDB" id="295033at2759"/>
<dbReference type="EMBL" id="OB662375">
    <property type="protein sequence ID" value="CAD7229958.1"/>
    <property type="molecule type" value="Genomic_DNA"/>
</dbReference>
<evidence type="ECO:0000256" key="3">
    <source>
        <dbReference type="ARBA" id="ARBA00023125"/>
    </source>
</evidence>
<dbReference type="GO" id="GO:0032301">
    <property type="term" value="C:MutSalpha complex"/>
    <property type="evidence" value="ECO:0007669"/>
    <property type="project" value="TreeGrafter"/>
</dbReference>
<dbReference type="GO" id="GO:0005524">
    <property type="term" value="F:ATP binding"/>
    <property type="evidence" value="ECO:0007669"/>
    <property type="project" value="UniProtKB-KW"/>
</dbReference>
<keyword evidence="1" id="KW-0547">Nucleotide-binding</keyword>
<name>A0A7R8WE20_9CRUS</name>
<dbReference type="InterPro" id="IPR027417">
    <property type="entry name" value="P-loop_NTPase"/>
</dbReference>
<dbReference type="PANTHER" id="PTHR11361:SF35">
    <property type="entry name" value="DNA MISMATCH REPAIR PROTEIN MSH2"/>
    <property type="match status" value="1"/>
</dbReference>
<evidence type="ECO:0000256" key="1">
    <source>
        <dbReference type="ARBA" id="ARBA00022741"/>
    </source>
</evidence>
<dbReference type="Pfam" id="PF00488">
    <property type="entry name" value="MutS_V"/>
    <property type="match status" value="2"/>
</dbReference>
<dbReference type="SUPFAM" id="SSF48334">
    <property type="entry name" value="DNA repair protein MutS, domain III"/>
    <property type="match status" value="1"/>
</dbReference>
<dbReference type="PROSITE" id="PS00486">
    <property type="entry name" value="DNA_MISMATCH_REPAIR_2"/>
    <property type="match status" value="2"/>
</dbReference>
<dbReference type="GO" id="GO:0030983">
    <property type="term" value="F:mismatched DNA binding"/>
    <property type="evidence" value="ECO:0007669"/>
    <property type="project" value="InterPro"/>
</dbReference>
<reference evidence="4" key="1">
    <citation type="submission" date="2020-11" db="EMBL/GenBank/DDBJ databases">
        <authorList>
            <person name="Tran Van P."/>
        </authorList>
    </citation>
    <scope>NUCLEOTIDE SEQUENCE</scope>
</reference>
<accession>A0A7R8WE20</accession>
<organism evidence="4">
    <name type="scientific">Cyprideis torosa</name>
    <dbReference type="NCBI Taxonomy" id="163714"/>
    <lineage>
        <taxon>Eukaryota</taxon>
        <taxon>Metazoa</taxon>
        <taxon>Ecdysozoa</taxon>
        <taxon>Arthropoda</taxon>
        <taxon>Crustacea</taxon>
        <taxon>Oligostraca</taxon>
        <taxon>Ostracoda</taxon>
        <taxon>Podocopa</taxon>
        <taxon>Podocopida</taxon>
        <taxon>Cytherocopina</taxon>
        <taxon>Cytheroidea</taxon>
        <taxon>Cytherideidae</taxon>
        <taxon>Cyprideis</taxon>
    </lineage>
</organism>
<dbReference type="InterPro" id="IPR000432">
    <property type="entry name" value="DNA_mismatch_repair_MutS_C"/>
</dbReference>
<protein>
    <submittedName>
        <fullName evidence="4">Uncharacterized protein</fullName>
    </submittedName>
</protein>
<gene>
    <name evidence="4" type="ORF">CTOB1V02_LOCUS7823</name>
</gene>
<dbReference type="GO" id="GO:0006298">
    <property type="term" value="P:mismatch repair"/>
    <property type="evidence" value="ECO:0007669"/>
    <property type="project" value="InterPro"/>
</dbReference>
<evidence type="ECO:0000313" key="4">
    <source>
        <dbReference type="EMBL" id="CAD7229958.1"/>
    </source>
</evidence>
<keyword evidence="2" id="KW-0067">ATP-binding</keyword>
<dbReference type="InterPro" id="IPR036187">
    <property type="entry name" value="DNA_mismatch_repair_MutS_sf"/>
</dbReference>
<dbReference type="GO" id="GO:0006312">
    <property type="term" value="P:mitotic recombination"/>
    <property type="evidence" value="ECO:0007669"/>
    <property type="project" value="TreeGrafter"/>
</dbReference>
<keyword evidence="3" id="KW-0238">DNA-binding</keyword>
<dbReference type="InterPro" id="IPR045076">
    <property type="entry name" value="MutS"/>
</dbReference>
<sequence>MSSFEDSMKKELEIVAVDLGLEAGKSVKLETNPQLGWFFRVTNKVRVLKLILFQVTVVLQAEEKAIRNNKRYSMLDATKGGVRFHSAHMKMFNDEFQEAKAKFEEAQKGVVKEIIEIAAGYSEPLSRISSVFSCLDVLLSFAVSAQSAPLPYSRPVFLKSNQTLKLVGARHPCLEAQEAVNFIPNDVDMDRDNRRFLVITGPNMGGKSTYLRSVGACCLLAQIGKFTTNAVLEAEAVQNTFTASKIPSSVQVGCFVPAKSATVPLLDAILARVGAGDCAVKGVSTFMAEMLDAAAILKSATADSLILIDELGRGTSTFDGFGLAWAISHHIAVSLRSYCLFATHFHELTALADEPDVGRAVRNLHVSAVTDQEKLVFLYESATADSLILIDELGRGTSTFDGFGLAWAISHHIAVSLRSYCLFATHFHELTALADEPDVGRAVRNLHVSAVTDQEKLVFLYELRASSPPWSREGLTNIIREMEQNMKKPEALPNVLVKPEALPDVLEKPEALPNVLEKPEAIPNVLEKPEAIPNVLEKPEALPDFPKAKKDERVLSSTTRTWQPIKDGVCDESFGIHVAEMVDLPERVIQKAKMKAAELEGVSCASFSAQKLSKEERQARRGLRVMSWEGEEAVMNFLKESQALVKEFEGKEAAEQEAFMRKFDGIRQKYRSIPAFRSALKVSE</sequence>
<evidence type="ECO:0000256" key="2">
    <source>
        <dbReference type="ARBA" id="ARBA00022840"/>
    </source>
</evidence>
<dbReference type="PANTHER" id="PTHR11361">
    <property type="entry name" value="DNA MISMATCH REPAIR PROTEIN MUTS FAMILY MEMBER"/>
    <property type="match status" value="1"/>
</dbReference>
<dbReference type="Pfam" id="PF05190">
    <property type="entry name" value="MutS_IV"/>
    <property type="match status" value="1"/>
</dbReference>
<dbReference type="InterPro" id="IPR007861">
    <property type="entry name" value="DNA_mismatch_repair_MutS_clamp"/>
</dbReference>